<evidence type="ECO:0000313" key="5">
    <source>
        <dbReference type="EMBL" id="NBR94119.1"/>
    </source>
</evidence>
<evidence type="ECO:0000256" key="2">
    <source>
        <dbReference type="ARBA" id="ARBA00022801"/>
    </source>
</evidence>
<accession>A0A965LL58</accession>
<evidence type="ECO:0000256" key="1">
    <source>
        <dbReference type="ARBA" id="ARBA00022722"/>
    </source>
</evidence>
<comment type="caution">
    <text evidence="5">The sequence shown here is derived from an EMBL/GenBank/DDBJ whole genome shotgun (WGS) entry which is preliminary data.</text>
</comment>
<dbReference type="InterPro" id="IPR012337">
    <property type="entry name" value="RNaseH-like_sf"/>
</dbReference>
<dbReference type="GO" id="GO:0003676">
    <property type="term" value="F:nucleic acid binding"/>
    <property type="evidence" value="ECO:0007669"/>
    <property type="project" value="InterPro"/>
</dbReference>
<dbReference type="Proteomes" id="UP000740727">
    <property type="component" value="Unassembled WGS sequence"/>
</dbReference>
<evidence type="ECO:0000259" key="4">
    <source>
        <dbReference type="Pfam" id="PF00929"/>
    </source>
</evidence>
<keyword evidence="2 5" id="KW-0378">Hydrolase</keyword>
<sequence>MNAEVPIPKGALNQMSDFVRQMHSESGLLSVLSDGIELSQAEELILTYLQDQGVPPGKSPLGGNSTWMDRYFISRDLPRVNQFLHYRTIDVSSVKELAKRWYPSKYFQAPEKSGNHRALNDALDSIKELAYYRREIFINVEEDSEIAN</sequence>
<protein>
    <submittedName>
        <fullName evidence="5">Oligoribonuclease</fullName>
        <ecNumber evidence="5">3.1.-.-</ecNumber>
    </submittedName>
</protein>
<evidence type="ECO:0000313" key="6">
    <source>
        <dbReference type="Proteomes" id="UP000740727"/>
    </source>
</evidence>
<dbReference type="InterPro" id="IPR036397">
    <property type="entry name" value="RNaseH_sf"/>
</dbReference>
<dbReference type="EC" id="3.1.-.-" evidence="5"/>
<organism evidence="5 6">
    <name type="scientific">Candidatus Fonsibacter lacus</name>
    <dbReference type="NCBI Taxonomy" id="2576439"/>
    <lineage>
        <taxon>Bacteria</taxon>
        <taxon>Pseudomonadati</taxon>
        <taxon>Pseudomonadota</taxon>
        <taxon>Alphaproteobacteria</taxon>
        <taxon>Candidatus Pelagibacterales</taxon>
        <taxon>Candidatus Pelagibacterales incertae sedis</taxon>
        <taxon>Candidatus Fonsibacter</taxon>
    </lineage>
</organism>
<dbReference type="Gene3D" id="3.30.420.10">
    <property type="entry name" value="Ribonuclease H-like superfamily/Ribonuclease H"/>
    <property type="match status" value="1"/>
</dbReference>
<dbReference type="InterPro" id="IPR022894">
    <property type="entry name" value="Oligoribonuclease"/>
</dbReference>
<keyword evidence="3" id="KW-0269">Exonuclease</keyword>
<dbReference type="SUPFAM" id="SSF53098">
    <property type="entry name" value="Ribonuclease H-like"/>
    <property type="match status" value="1"/>
</dbReference>
<reference evidence="5" key="1">
    <citation type="submission" date="2018-10" db="EMBL/GenBank/DDBJ databases">
        <title>Iterative Subtractive Binning of Freshwater Chronoseries Metagenomes Recovers Nearly Complete Genomes from over Four Hundred Novel Species.</title>
        <authorList>
            <person name="Rodriguez-R L.M."/>
            <person name="Tsementzi D."/>
            <person name="Luo C."/>
            <person name="Konstantinidis K.T."/>
        </authorList>
    </citation>
    <scope>NUCLEOTIDE SEQUENCE</scope>
    <source>
        <strain evidence="5">WB5_2A_028</strain>
    </source>
</reference>
<feature type="domain" description="Exonuclease" evidence="4">
    <location>
        <begin position="11"/>
        <end position="128"/>
    </location>
</feature>
<dbReference type="CDD" id="cd06135">
    <property type="entry name" value="Orn"/>
    <property type="match status" value="1"/>
</dbReference>
<dbReference type="AlphaFoldDB" id="A0A965LL58"/>
<dbReference type="EMBL" id="RFXN01000059">
    <property type="protein sequence ID" value="NBR94119.1"/>
    <property type="molecule type" value="Genomic_DNA"/>
</dbReference>
<proteinExistence type="predicted"/>
<dbReference type="Pfam" id="PF00929">
    <property type="entry name" value="RNase_T"/>
    <property type="match status" value="1"/>
</dbReference>
<name>A0A965LL58_9PROT</name>
<dbReference type="NCBIfam" id="NF003765">
    <property type="entry name" value="PRK05359.1"/>
    <property type="match status" value="1"/>
</dbReference>
<dbReference type="InterPro" id="IPR013520">
    <property type="entry name" value="Ribonucl_H"/>
</dbReference>
<gene>
    <name evidence="5" type="ORF">EBT44_04700</name>
</gene>
<keyword evidence="1" id="KW-0540">Nuclease</keyword>
<dbReference type="GO" id="GO:0000175">
    <property type="term" value="F:3'-5'-RNA exonuclease activity"/>
    <property type="evidence" value="ECO:0007669"/>
    <property type="project" value="InterPro"/>
</dbReference>
<evidence type="ECO:0000256" key="3">
    <source>
        <dbReference type="ARBA" id="ARBA00022839"/>
    </source>
</evidence>
<dbReference type="GO" id="GO:0006259">
    <property type="term" value="P:DNA metabolic process"/>
    <property type="evidence" value="ECO:0007669"/>
    <property type="project" value="UniProtKB-ARBA"/>
</dbReference>